<dbReference type="Pfam" id="PF00226">
    <property type="entry name" value="DnaJ"/>
    <property type="match status" value="1"/>
</dbReference>
<keyword evidence="4 6" id="KW-0067">ATP-binding</keyword>
<evidence type="ECO:0000313" key="13">
    <source>
        <dbReference type="Proteomes" id="UP000823388"/>
    </source>
</evidence>
<dbReference type="InterPro" id="IPR018253">
    <property type="entry name" value="DnaJ_domain_CS"/>
</dbReference>
<dbReference type="FunFam" id="1.10.510.10:FF:000870">
    <property type="entry name" value="OSJNBa0016N04.16-like protein"/>
    <property type="match status" value="1"/>
</dbReference>
<protein>
    <submittedName>
        <fullName evidence="12">Uncharacterized protein</fullName>
    </submittedName>
</protein>
<dbReference type="InterPro" id="IPR008271">
    <property type="entry name" value="Ser/Thr_kinase_AS"/>
</dbReference>
<dbReference type="EMBL" id="CM029042">
    <property type="protein sequence ID" value="KAG2622113.1"/>
    <property type="molecule type" value="Genomic_DNA"/>
</dbReference>
<dbReference type="PRINTS" id="PR00625">
    <property type="entry name" value="JDOMAIN"/>
</dbReference>
<dbReference type="PANTHER" id="PTHR45270:SF1">
    <property type="entry name" value="CHAPERONE DNAJ-DOMAIN SUPERFAMILY PROTEIN"/>
    <property type="match status" value="1"/>
</dbReference>
<keyword evidence="13" id="KW-1185">Reference proteome</keyword>
<dbReference type="SMART" id="SM00271">
    <property type="entry name" value="DnaJ"/>
    <property type="match status" value="1"/>
</dbReference>
<organism evidence="12 13">
    <name type="scientific">Panicum virgatum</name>
    <name type="common">Blackwell switchgrass</name>
    <dbReference type="NCBI Taxonomy" id="38727"/>
    <lineage>
        <taxon>Eukaryota</taxon>
        <taxon>Viridiplantae</taxon>
        <taxon>Streptophyta</taxon>
        <taxon>Embryophyta</taxon>
        <taxon>Tracheophyta</taxon>
        <taxon>Spermatophyta</taxon>
        <taxon>Magnoliopsida</taxon>
        <taxon>Liliopsida</taxon>
        <taxon>Poales</taxon>
        <taxon>Poaceae</taxon>
        <taxon>PACMAD clade</taxon>
        <taxon>Panicoideae</taxon>
        <taxon>Panicodae</taxon>
        <taxon>Paniceae</taxon>
        <taxon>Panicinae</taxon>
        <taxon>Panicum</taxon>
        <taxon>Panicum sect. Hiantes</taxon>
    </lineage>
</organism>
<dbReference type="CDD" id="cd06257">
    <property type="entry name" value="DnaJ"/>
    <property type="match status" value="1"/>
</dbReference>
<dbReference type="SUPFAM" id="SSF46565">
    <property type="entry name" value="Chaperone J-domain"/>
    <property type="match status" value="1"/>
</dbReference>
<name>A0A8T0UMW4_PANVG</name>
<dbReference type="GO" id="GO:0005783">
    <property type="term" value="C:endoplasmic reticulum"/>
    <property type="evidence" value="ECO:0007669"/>
    <property type="project" value="UniProtKB-ARBA"/>
</dbReference>
<dbReference type="PROSITE" id="PS50076">
    <property type="entry name" value="DNAJ_2"/>
    <property type="match status" value="1"/>
</dbReference>
<dbReference type="Gene3D" id="1.10.287.110">
    <property type="entry name" value="DnaJ domain"/>
    <property type="match status" value="1"/>
</dbReference>
<dbReference type="GO" id="GO:0008270">
    <property type="term" value="F:zinc ion binding"/>
    <property type="evidence" value="ECO:0007669"/>
    <property type="project" value="UniProtKB-KW"/>
</dbReference>
<dbReference type="PROSITE" id="PS00108">
    <property type="entry name" value="PROTEIN_KINASE_ST"/>
    <property type="match status" value="1"/>
</dbReference>
<evidence type="ECO:0000256" key="5">
    <source>
        <dbReference type="PROSITE-ProRule" id="PRU00042"/>
    </source>
</evidence>
<keyword evidence="5" id="KW-0863">Zinc-finger</keyword>
<dbReference type="Proteomes" id="UP000823388">
    <property type="component" value="Chromosome 3N"/>
</dbReference>
<dbReference type="PROSITE" id="PS00107">
    <property type="entry name" value="PROTEIN_KINASE_ATP"/>
    <property type="match status" value="1"/>
</dbReference>
<dbReference type="Gene3D" id="1.10.510.10">
    <property type="entry name" value="Transferase(Phosphotransferase) domain 1"/>
    <property type="match status" value="1"/>
</dbReference>
<dbReference type="Pfam" id="PF14901">
    <property type="entry name" value="Jiv90"/>
    <property type="match status" value="1"/>
</dbReference>
<sequence>MAAPSRSSCCCEPVRLHRSSPPGTSCVFPKELRPEVSSPRMDSRATESEILENKLLDPSAVPISLPLYFLKSITHNFRNDQELGRGGYGVVYKGFLRCGIIIAVKKLFDIHLVEDNDRFQKELTFLMGIKHQNVVQLLGYCAESRWEMTKLSNGNYVLAQIPASLLCFEYLCNRGLDKHVSDESSGLEWNMRYEIIKGICNGLHFLHECNIVHLDLKPQNILLDDTMMPKIADFGLSRLLGEQKSRTVTLKIAGSFGYMAPEYINQGIISPKADIFSLGVIIIEILTGCRDYPQSIVHSFQHFYETNNPQSTETYFQPFTERVLRSWRNRFERASKYTAVEIHTQQVKQCIAIALKCVNPDLKKRPNTLDIIEILNAAERSCCVKNGKDSLVYHKQEGVPPVDMQCEDGLGVVLNTSVRKDHTPARINEDTSKIEATGRAAACEEVHLELGAGNKNYQLERDASCTCNKVSGGPESNLLSGQPLQLNLTNNTDERVAFRLLTKNSSNEHFVGPLSGVVPPRCTLAVTMQNQPKRPCWRWLPSNKDRMLTTWVLAALRQWCFYMAAGLLAAASFSPEAILLILWSFFVSMASLSCCLCALFCLGSASTVIHYMGYTRGLCIVGLFGIFVMWMYGYFWIVGMLWVAAGMFRSTSVLMVQCSVRSGAFRGLPRCCIYCLEYAQVVVPVLTAYAIYCVAVRVGWPGVLLTVNLYLLTIDLLNMLRPGDYRSTEQRQSEDMEDSDPAPDSEPEMFFDCEPEILFDNEPETLSSDPYYSAPTQDLLHVQKEGSPSNIVKSDFTKVDAIAMMRRIMYAVTHYEVLGIPCNRSIDQKILKAEYRRRVLLIHPDKNMENPLACESFKKLQSAYEVLSDFTKKNSYDEQLRKEELGKIITQSLRSPFSPQFEREFLSEESRCIQCAKCGGFHTWVCTRRRKATARFCEVCYQYHQARDGDGWVECTFSTSKRESPRAFVCVEGKIFDVSEWATCQGMECKPNSHGPSFWVNMVCMDEMSQRSNSSQDSLSWDDKNIREDEFELWPQQTLGSGVFSAGPTNMVGIDKTSPRLKLFGFHVSEEENELGPEAAEQEEAPACGNGSGGGGGSDSSSSSTTTTTTATAAGEGRRYECQYCCREFANSQALGGHQNAHKKERQQLKRAQLQAAAAAAARVAGGAAALYPRANPMVSAFAPPPHLLGGGGDAAPTSWVYFSPRAAAIAGGPQGHQFHVSHGCVFPSRGAPAAAVYSYTPAPSAAGAASAPYVADDHSARRVHASPVATLARYPGSGMVVAGPVVAGPEDALGLDLQLSLAPAGL</sequence>
<dbReference type="InterPro" id="IPR001623">
    <property type="entry name" value="DnaJ_domain"/>
</dbReference>
<feature type="transmembrane region" description="Helical" evidence="8">
    <location>
        <begin position="577"/>
        <end position="602"/>
    </location>
</feature>
<accession>A0A8T0UMW4</accession>
<dbReference type="InterPro" id="IPR032843">
    <property type="entry name" value="Jiv"/>
</dbReference>
<reference evidence="12" key="1">
    <citation type="submission" date="2020-05" db="EMBL/GenBank/DDBJ databases">
        <title>WGS assembly of Panicum virgatum.</title>
        <authorList>
            <person name="Lovell J.T."/>
            <person name="Jenkins J."/>
            <person name="Shu S."/>
            <person name="Juenger T.E."/>
            <person name="Schmutz J."/>
        </authorList>
    </citation>
    <scope>NUCLEOTIDE SEQUENCE</scope>
    <source>
        <strain evidence="12">AP13</strain>
    </source>
</reference>
<dbReference type="PROSITE" id="PS00636">
    <property type="entry name" value="DNAJ_1"/>
    <property type="match status" value="1"/>
</dbReference>
<feature type="domain" description="J" evidence="10">
    <location>
        <begin position="813"/>
        <end position="880"/>
    </location>
</feature>
<keyword evidence="2 6" id="KW-0547">Nucleotide-binding</keyword>
<feature type="binding site" evidence="6">
    <location>
        <position position="106"/>
    </location>
    <ligand>
        <name>ATP</name>
        <dbReference type="ChEBI" id="CHEBI:30616"/>
    </ligand>
</feature>
<evidence type="ECO:0000256" key="6">
    <source>
        <dbReference type="PROSITE-ProRule" id="PRU10141"/>
    </source>
</evidence>
<dbReference type="SUPFAM" id="SSF56112">
    <property type="entry name" value="Protein kinase-like (PK-like)"/>
    <property type="match status" value="1"/>
</dbReference>
<evidence type="ECO:0000256" key="2">
    <source>
        <dbReference type="ARBA" id="ARBA00022741"/>
    </source>
</evidence>
<dbReference type="InterPro" id="IPR013087">
    <property type="entry name" value="Znf_C2H2_type"/>
</dbReference>
<feature type="domain" description="Protein kinase" evidence="9">
    <location>
        <begin position="77"/>
        <end position="379"/>
    </location>
</feature>
<keyword evidence="5" id="KW-0479">Metal-binding</keyword>
<evidence type="ECO:0000256" key="3">
    <source>
        <dbReference type="ARBA" id="ARBA00022777"/>
    </source>
</evidence>
<feature type="transmembrane region" description="Helical" evidence="8">
    <location>
        <begin position="614"/>
        <end position="635"/>
    </location>
</feature>
<dbReference type="InterPro" id="IPR000719">
    <property type="entry name" value="Prot_kinase_dom"/>
</dbReference>
<evidence type="ECO:0000256" key="8">
    <source>
        <dbReference type="SAM" id="Phobius"/>
    </source>
</evidence>
<dbReference type="Pfam" id="PF00069">
    <property type="entry name" value="Pkinase"/>
    <property type="match status" value="1"/>
</dbReference>
<keyword evidence="8" id="KW-1133">Transmembrane helix</keyword>
<dbReference type="InterPro" id="IPR036869">
    <property type="entry name" value="J_dom_sf"/>
</dbReference>
<dbReference type="PROSITE" id="PS50157">
    <property type="entry name" value="ZINC_FINGER_C2H2_2"/>
    <property type="match status" value="1"/>
</dbReference>
<evidence type="ECO:0000259" key="10">
    <source>
        <dbReference type="PROSITE" id="PS50076"/>
    </source>
</evidence>
<dbReference type="PROSITE" id="PS50011">
    <property type="entry name" value="PROTEIN_KINASE_DOM"/>
    <property type="match status" value="1"/>
</dbReference>
<feature type="compositionally biased region" description="Acidic residues" evidence="7">
    <location>
        <begin position="1072"/>
        <end position="1084"/>
    </location>
</feature>
<evidence type="ECO:0000259" key="9">
    <source>
        <dbReference type="PROSITE" id="PS50011"/>
    </source>
</evidence>
<dbReference type="FunFam" id="3.30.160.60:FF:002067">
    <property type="entry name" value="Zinc finger protein 6"/>
    <property type="match status" value="1"/>
</dbReference>
<keyword evidence="1" id="KW-0808">Transferase</keyword>
<dbReference type="InterPro" id="IPR017441">
    <property type="entry name" value="Protein_kinase_ATP_BS"/>
</dbReference>
<keyword evidence="8" id="KW-0472">Membrane</keyword>
<dbReference type="PROSITE" id="PS00028">
    <property type="entry name" value="ZINC_FINGER_C2H2_1"/>
    <property type="match status" value="1"/>
</dbReference>
<evidence type="ECO:0000256" key="7">
    <source>
        <dbReference type="SAM" id="MobiDB-lite"/>
    </source>
</evidence>
<dbReference type="InterPro" id="IPR008962">
    <property type="entry name" value="PapD-like_sf"/>
</dbReference>
<dbReference type="SUPFAM" id="SSF49354">
    <property type="entry name" value="PapD-like"/>
    <property type="match status" value="1"/>
</dbReference>
<evidence type="ECO:0000256" key="1">
    <source>
        <dbReference type="ARBA" id="ARBA00022679"/>
    </source>
</evidence>
<dbReference type="Gene3D" id="3.30.160.60">
    <property type="entry name" value="Classic Zinc Finger"/>
    <property type="match status" value="1"/>
</dbReference>
<proteinExistence type="predicted"/>
<dbReference type="SMART" id="SM00220">
    <property type="entry name" value="S_TKc"/>
    <property type="match status" value="1"/>
</dbReference>
<comment type="caution">
    <text evidence="12">The sequence shown here is derived from an EMBL/GenBank/DDBJ whole genome shotgun (WGS) entry which is preliminary data.</text>
</comment>
<feature type="compositionally biased region" description="Low complexity" evidence="7">
    <location>
        <begin position="1099"/>
        <end position="1113"/>
    </location>
</feature>
<keyword evidence="3" id="KW-0418">Kinase</keyword>
<gene>
    <name evidence="12" type="ORF">PVAP13_3NG283300</name>
</gene>
<dbReference type="Gene3D" id="3.30.200.20">
    <property type="entry name" value="Phosphorylase Kinase, domain 1"/>
    <property type="match status" value="1"/>
</dbReference>
<dbReference type="InterPro" id="IPR011009">
    <property type="entry name" value="Kinase-like_dom_sf"/>
</dbReference>
<evidence type="ECO:0000313" key="12">
    <source>
        <dbReference type="EMBL" id="KAG2622113.1"/>
    </source>
</evidence>
<keyword evidence="8" id="KW-0812">Transmembrane</keyword>
<dbReference type="OrthoDB" id="1507364at2759"/>
<dbReference type="Gene3D" id="2.60.40.10">
    <property type="entry name" value="Immunoglobulins"/>
    <property type="match status" value="1"/>
</dbReference>
<dbReference type="GO" id="GO:0005524">
    <property type="term" value="F:ATP binding"/>
    <property type="evidence" value="ECO:0007669"/>
    <property type="project" value="UniProtKB-UniRule"/>
</dbReference>
<feature type="domain" description="C2H2-type" evidence="11">
    <location>
        <begin position="1120"/>
        <end position="1147"/>
    </location>
</feature>
<dbReference type="InterPro" id="IPR013783">
    <property type="entry name" value="Ig-like_fold"/>
</dbReference>
<keyword evidence="5" id="KW-0862">Zinc</keyword>
<dbReference type="GO" id="GO:0004672">
    <property type="term" value="F:protein kinase activity"/>
    <property type="evidence" value="ECO:0007669"/>
    <property type="project" value="InterPro"/>
</dbReference>
<dbReference type="PANTHER" id="PTHR45270">
    <property type="entry name" value="OS03G0832900 PROTEIN"/>
    <property type="match status" value="1"/>
</dbReference>
<evidence type="ECO:0000256" key="4">
    <source>
        <dbReference type="ARBA" id="ARBA00022840"/>
    </source>
</evidence>
<evidence type="ECO:0000259" key="11">
    <source>
        <dbReference type="PROSITE" id="PS50157"/>
    </source>
</evidence>
<feature type="region of interest" description="Disordered" evidence="7">
    <location>
        <begin position="1072"/>
        <end position="1113"/>
    </location>
</feature>